<feature type="signal peptide" evidence="1">
    <location>
        <begin position="1"/>
        <end position="23"/>
    </location>
</feature>
<evidence type="ECO:0000256" key="1">
    <source>
        <dbReference type="SAM" id="SignalP"/>
    </source>
</evidence>
<dbReference type="EMBL" id="CP038033">
    <property type="protein sequence ID" value="QBQ54819.1"/>
    <property type="molecule type" value="Genomic_DNA"/>
</dbReference>
<evidence type="ECO:0000313" key="2">
    <source>
        <dbReference type="EMBL" id="QBQ54819.1"/>
    </source>
</evidence>
<dbReference type="RefSeq" id="WP_134358010.1">
    <property type="nucleotide sequence ID" value="NZ_CP038033.1"/>
</dbReference>
<dbReference type="AlphaFoldDB" id="A0A4P7BZU9"/>
<reference evidence="2 3" key="1">
    <citation type="submission" date="2019-03" db="EMBL/GenBank/DDBJ databases">
        <title>The genome sequence of Nitrosococcus wardiae strain D1FHST reveals the archetypal metabolic capacity of ammonia-oxidizing Gammaproteobacteria.</title>
        <authorList>
            <person name="Wang L."/>
            <person name="Lim C.K."/>
            <person name="Hanson T.E."/>
            <person name="Dang H."/>
            <person name="Klotz M.G."/>
        </authorList>
    </citation>
    <scope>NUCLEOTIDE SEQUENCE [LARGE SCALE GENOMIC DNA]</scope>
    <source>
        <strain evidence="2 3">D1FHS</strain>
    </source>
</reference>
<feature type="chain" id="PRO_5020690556" evidence="1">
    <location>
        <begin position="24"/>
        <end position="244"/>
    </location>
</feature>
<dbReference type="OrthoDB" id="257391at2"/>
<organism evidence="2 3">
    <name type="scientific">Nitrosococcus wardiae</name>
    <dbReference type="NCBI Taxonomy" id="1814290"/>
    <lineage>
        <taxon>Bacteria</taxon>
        <taxon>Pseudomonadati</taxon>
        <taxon>Pseudomonadota</taxon>
        <taxon>Gammaproteobacteria</taxon>
        <taxon>Chromatiales</taxon>
        <taxon>Chromatiaceae</taxon>
        <taxon>Nitrosococcus</taxon>
    </lineage>
</organism>
<sequence>MIKKITLFVLLFAVYSVSSLVFAHTVIKDQANEGTTLYTAFAIGHGCGFEDKDSLPVISQSVVFPNGPNSIVTRLDTEEAINLGDVLIGGAHSNGLINPKAIQDINVFNMIEQFKDETGVVRGIHYTDGELQADLAGVIPFRVSGVTFVEESCATKVRARIGIANWCHEREGARRVDVWIGKLTPVFNDERVVSVGFWPTLTINRDLAANPLPEDCGEGYEVAVEPSAEEVDQYLPMSGFISGL</sequence>
<evidence type="ECO:0000313" key="3">
    <source>
        <dbReference type="Proteomes" id="UP000294325"/>
    </source>
</evidence>
<protein>
    <submittedName>
        <fullName evidence="2">Uncharacterized protein</fullName>
    </submittedName>
</protein>
<accession>A0A4P7BZU9</accession>
<keyword evidence="3" id="KW-1185">Reference proteome</keyword>
<proteinExistence type="predicted"/>
<gene>
    <name evidence="2" type="ORF">E3U44_10090</name>
</gene>
<dbReference type="Proteomes" id="UP000294325">
    <property type="component" value="Chromosome"/>
</dbReference>
<keyword evidence="1" id="KW-0732">Signal</keyword>
<name>A0A4P7BZU9_9GAMM</name>
<dbReference type="KEGG" id="nwr:E3U44_10090"/>